<evidence type="ECO:0000313" key="1">
    <source>
        <dbReference type="EMBL" id="KAJ6969818.1"/>
    </source>
</evidence>
<dbReference type="Proteomes" id="UP001164929">
    <property type="component" value="Chromosome 15"/>
</dbReference>
<name>A0AAD6PXQ3_9ROSI</name>
<dbReference type="EMBL" id="JAQIZT010000015">
    <property type="protein sequence ID" value="KAJ6969818.1"/>
    <property type="molecule type" value="Genomic_DNA"/>
</dbReference>
<keyword evidence="2" id="KW-1185">Reference proteome</keyword>
<reference evidence="1" key="1">
    <citation type="journal article" date="2023" name="Mol. Ecol. Resour.">
        <title>Chromosome-level genome assembly of a triploid poplar Populus alba 'Berolinensis'.</title>
        <authorList>
            <person name="Chen S."/>
            <person name="Yu Y."/>
            <person name="Wang X."/>
            <person name="Wang S."/>
            <person name="Zhang T."/>
            <person name="Zhou Y."/>
            <person name="He R."/>
            <person name="Meng N."/>
            <person name="Wang Y."/>
            <person name="Liu W."/>
            <person name="Liu Z."/>
            <person name="Liu J."/>
            <person name="Guo Q."/>
            <person name="Huang H."/>
            <person name="Sederoff R.R."/>
            <person name="Wang G."/>
            <person name="Qu G."/>
            <person name="Chen S."/>
        </authorList>
    </citation>
    <scope>NUCLEOTIDE SEQUENCE</scope>
    <source>
        <strain evidence="1">SC-2020</strain>
    </source>
</reference>
<organism evidence="1 2">
    <name type="scientific">Populus alba x Populus x berolinensis</name>
    <dbReference type="NCBI Taxonomy" id="444605"/>
    <lineage>
        <taxon>Eukaryota</taxon>
        <taxon>Viridiplantae</taxon>
        <taxon>Streptophyta</taxon>
        <taxon>Embryophyta</taxon>
        <taxon>Tracheophyta</taxon>
        <taxon>Spermatophyta</taxon>
        <taxon>Magnoliopsida</taxon>
        <taxon>eudicotyledons</taxon>
        <taxon>Gunneridae</taxon>
        <taxon>Pentapetalae</taxon>
        <taxon>rosids</taxon>
        <taxon>fabids</taxon>
        <taxon>Malpighiales</taxon>
        <taxon>Salicaceae</taxon>
        <taxon>Saliceae</taxon>
        <taxon>Populus</taxon>
    </lineage>
</organism>
<comment type="caution">
    <text evidence="1">The sequence shown here is derived from an EMBL/GenBank/DDBJ whole genome shotgun (WGS) entry which is preliminary data.</text>
</comment>
<evidence type="ECO:0000313" key="2">
    <source>
        <dbReference type="Proteomes" id="UP001164929"/>
    </source>
</evidence>
<sequence>MKNSFSFPLNFRFSITYSIITITPLQYNAAPPRRKERGFLEEW</sequence>
<gene>
    <name evidence="1" type="ORF">NC653_034389</name>
</gene>
<dbReference type="AlphaFoldDB" id="A0AAD6PXQ3"/>
<proteinExistence type="predicted"/>
<protein>
    <submittedName>
        <fullName evidence="1">Uncharacterized protein</fullName>
    </submittedName>
</protein>
<accession>A0AAD6PXQ3</accession>